<proteinExistence type="predicted"/>
<name>A0A494TB26_SPHPE</name>
<evidence type="ECO:0000313" key="2">
    <source>
        <dbReference type="EMBL" id="AYJ86649.1"/>
    </source>
</evidence>
<evidence type="ECO:0000256" key="1">
    <source>
        <dbReference type="SAM" id="Phobius"/>
    </source>
</evidence>
<evidence type="ECO:0000313" key="3">
    <source>
        <dbReference type="Proteomes" id="UP000276254"/>
    </source>
</evidence>
<dbReference type="EMBL" id="CP032829">
    <property type="protein sequence ID" value="AYJ86649.1"/>
    <property type="molecule type" value="Genomic_DNA"/>
</dbReference>
<keyword evidence="3" id="KW-1185">Reference proteome</keyword>
<feature type="transmembrane region" description="Helical" evidence="1">
    <location>
        <begin position="12"/>
        <end position="34"/>
    </location>
</feature>
<gene>
    <name evidence="2" type="ORF">D3Y57_12575</name>
</gene>
<dbReference type="AlphaFoldDB" id="A0A494TB26"/>
<sequence length="328" mass="34345">MTRSKAPVSRPLRAFGVVITGWVLIRVAVLWPALPGTALPLAEAELVVNARLPIVVATATRHGSIMFSRDDIRSVSVRLVETRVRPVVVVKSSTVASIKDETLAPDSARIAPWLPKTNHKPRFTGSAWALFRPESSGTALGTGGTLGGSQAGVRIFYETGVHPIALTARLSSPLAMRKGREVSVGVALRGRAVGLLLERRIALDNGARNAMSVTAYGGVSEVALPHGFVLDGYAQFGVVGLRNRDGFGDGAVRITRPILLWHAAKLSLGGIVSGGAQPGVARLDSGPEMVVDLPVAAKPVRVTVGWRQRVAGNAAPGSGPSVTIGFGF</sequence>
<keyword evidence="1" id="KW-0472">Membrane</keyword>
<dbReference type="KEGG" id="spha:D3Y57_12575"/>
<keyword evidence="1" id="KW-0812">Transmembrane</keyword>
<dbReference type="Proteomes" id="UP000276254">
    <property type="component" value="Chromosome"/>
</dbReference>
<accession>A0A494TB26</accession>
<organism evidence="2 3">
    <name type="scientific">Sphingomonas paeninsulae</name>
    <dbReference type="NCBI Taxonomy" id="2319844"/>
    <lineage>
        <taxon>Bacteria</taxon>
        <taxon>Pseudomonadati</taxon>
        <taxon>Pseudomonadota</taxon>
        <taxon>Alphaproteobacteria</taxon>
        <taxon>Sphingomonadales</taxon>
        <taxon>Sphingomonadaceae</taxon>
        <taxon>Sphingomonas</taxon>
    </lineage>
</organism>
<reference evidence="2 3" key="1">
    <citation type="submission" date="2018-09" db="EMBL/GenBank/DDBJ databases">
        <title>Sphingomonas peninsula sp. nov., isolated from fildes peninsula, Antarctic soil.</title>
        <authorList>
            <person name="Yingchao G."/>
        </authorList>
    </citation>
    <scope>NUCLEOTIDE SEQUENCE [LARGE SCALE GENOMIC DNA]</scope>
    <source>
        <strain evidence="2 3">YZ-8</strain>
    </source>
</reference>
<keyword evidence="1" id="KW-1133">Transmembrane helix</keyword>
<protein>
    <submittedName>
        <fullName evidence="2">Uncharacterized protein</fullName>
    </submittedName>
</protein>
<dbReference type="OrthoDB" id="7427399at2"/>